<evidence type="ECO:0000256" key="1">
    <source>
        <dbReference type="SAM" id="Phobius"/>
    </source>
</evidence>
<dbReference type="SMART" id="SM00014">
    <property type="entry name" value="acidPPc"/>
    <property type="match status" value="1"/>
</dbReference>
<feature type="transmembrane region" description="Helical" evidence="1">
    <location>
        <begin position="245"/>
        <end position="262"/>
    </location>
</feature>
<accession>A0A1V1I348</accession>
<proteinExistence type="predicted"/>
<sequence>MNVQINILKFFQSIRNPILNALFLILTISTETPVIVILTAIMYWCISKKYGQKLLFTLIPNIVINTGIKEFVKAPRPIGTEGLESLRVSTATGYSFPSGHTQTATTFWTSLMIIFRKKWVYILGLIMILGVGVSRLYLGVHWPIDVICGWIFGIVFTIIFSKLFDIVDKNKDYKLLLLTLIPFIIFIFIVKSESYIKMFGLLVGFILGYIIEDKFIKFNTIDEYNKEISFSTKTDTKKGYIVKSVYRFIVGIFTLLLVFLKLNYIMPKYVLFKFIKYLIISLYAVAGVPALFKITKLA</sequence>
<dbReference type="InterPro" id="IPR000326">
    <property type="entry name" value="PAP2/HPO"/>
</dbReference>
<dbReference type="AlphaFoldDB" id="A0A1V1I348"/>
<dbReference type="EMBL" id="LN555523">
    <property type="protein sequence ID" value="CED94640.1"/>
    <property type="molecule type" value="Genomic_DNA"/>
</dbReference>
<dbReference type="GeneID" id="82206060"/>
<keyword evidence="4" id="KW-1185">Reference proteome</keyword>
<evidence type="ECO:0000313" key="4">
    <source>
        <dbReference type="Proteomes" id="UP000245622"/>
    </source>
</evidence>
<reference evidence="3 4" key="1">
    <citation type="submission" date="2014-04" db="EMBL/GenBank/DDBJ databases">
        <authorList>
            <person name="Hornung B.V."/>
        </authorList>
    </citation>
    <scope>NUCLEOTIDE SEQUENCE [LARGE SCALE GENOMIC DNA]</scope>
    <source>
        <strain evidence="3 4">CRIB</strain>
    </source>
</reference>
<organism evidence="3 4">
    <name type="scientific">Romboutsia ilealis</name>
    <dbReference type="NCBI Taxonomy" id="1115758"/>
    <lineage>
        <taxon>Bacteria</taxon>
        <taxon>Bacillati</taxon>
        <taxon>Bacillota</taxon>
        <taxon>Clostridia</taxon>
        <taxon>Peptostreptococcales</taxon>
        <taxon>Peptostreptococcaceae</taxon>
        <taxon>Romboutsia</taxon>
    </lineage>
</organism>
<feature type="transmembrane region" description="Helical" evidence="1">
    <location>
        <begin position="144"/>
        <end position="161"/>
    </location>
</feature>
<gene>
    <name evidence="3" type="ORF">CRIB_2035</name>
</gene>
<keyword evidence="1" id="KW-1133">Transmembrane helix</keyword>
<dbReference type="Proteomes" id="UP000245622">
    <property type="component" value="Chromosome 1"/>
</dbReference>
<feature type="domain" description="Phosphatidic acid phosphatase type 2/haloperoxidase" evidence="2">
    <location>
        <begin position="50"/>
        <end position="161"/>
    </location>
</feature>
<protein>
    <submittedName>
        <fullName evidence="3">PAP2 protein</fullName>
    </submittedName>
</protein>
<dbReference type="SUPFAM" id="SSF48317">
    <property type="entry name" value="Acid phosphatase/Vanadium-dependent haloperoxidase"/>
    <property type="match status" value="1"/>
</dbReference>
<feature type="transmembrane region" description="Helical" evidence="1">
    <location>
        <begin position="274"/>
        <end position="292"/>
    </location>
</feature>
<dbReference type="PANTHER" id="PTHR14969">
    <property type="entry name" value="SPHINGOSINE-1-PHOSPHATE PHOSPHOHYDROLASE"/>
    <property type="match status" value="1"/>
</dbReference>
<dbReference type="KEGG" id="ril:CRIB_2035"/>
<evidence type="ECO:0000259" key="2">
    <source>
        <dbReference type="SMART" id="SM00014"/>
    </source>
</evidence>
<evidence type="ECO:0000313" key="3">
    <source>
        <dbReference type="EMBL" id="CED94640.1"/>
    </source>
</evidence>
<dbReference type="PANTHER" id="PTHR14969:SF13">
    <property type="entry name" value="AT30094P"/>
    <property type="match status" value="1"/>
</dbReference>
<feature type="transmembrane region" description="Helical" evidence="1">
    <location>
        <begin position="195"/>
        <end position="211"/>
    </location>
</feature>
<dbReference type="Pfam" id="PF01569">
    <property type="entry name" value="PAP2"/>
    <property type="match status" value="1"/>
</dbReference>
<keyword evidence="1" id="KW-0812">Transmembrane</keyword>
<keyword evidence="1" id="KW-0472">Membrane</keyword>
<feature type="transmembrane region" description="Helical" evidence="1">
    <location>
        <begin position="173"/>
        <end position="189"/>
    </location>
</feature>
<dbReference type="Gene3D" id="1.20.144.10">
    <property type="entry name" value="Phosphatidic acid phosphatase type 2/haloperoxidase"/>
    <property type="match status" value="2"/>
</dbReference>
<feature type="transmembrane region" description="Helical" evidence="1">
    <location>
        <begin position="119"/>
        <end position="138"/>
    </location>
</feature>
<name>A0A1V1I348_9FIRM</name>
<dbReference type="RefSeq" id="WP_180702142.1">
    <property type="nucleotide sequence ID" value="NZ_LN555523.1"/>
</dbReference>
<feature type="transmembrane region" description="Helical" evidence="1">
    <location>
        <begin position="18"/>
        <end position="46"/>
    </location>
</feature>
<dbReference type="InterPro" id="IPR036938">
    <property type="entry name" value="PAP2/HPO_sf"/>
</dbReference>